<keyword evidence="1" id="KW-0238">DNA-binding</keyword>
<evidence type="ECO:0000256" key="1">
    <source>
        <dbReference type="ARBA" id="ARBA00023125"/>
    </source>
</evidence>
<dbReference type="InterPro" id="IPR037923">
    <property type="entry name" value="HTH-like"/>
</dbReference>
<dbReference type="EMBL" id="CP118246">
    <property type="protein sequence ID" value="WDR03466.1"/>
    <property type="molecule type" value="Genomic_DNA"/>
</dbReference>
<evidence type="ECO:0000259" key="2">
    <source>
        <dbReference type="Pfam" id="PF02311"/>
    </source>
</evidence>
<dbReference type="Gene3D" id="2.60.120.280">
    <property type="entry name" value="Regulatory protein AraC"/>
    <property type="match status" value="1"/>
</dbReference>
<gene>
    <name evidence="3" type="ORF">PSQ19_05025</name>
</gene>
<organism evidence="3 4">
    <name type="scientific">Devosia algicola</name>
    <dbReference type="NCBI Taxonomy" id="3026418"/>
    <lineage>
        <taxon>Bacteria</taxon>
        <taxon>Pseudomonadati</taxon>
        <taxon>Pseudomonadota</taxon>
        <taxon>Alphaproteobacteria</taxon>
        <taxon>Hyphomicrobiales</taxon>
        <taxon>Devosiaceae</taxon>
        <taxon>Devosia</taxon>
    </lineage>
</organism>
<dbReference type="Pfam" id="PF02311">
    <property type="entry name" value="AraC_binding"/>
    <property type="match status" value="1"/>
</dbReference>
<accession>A0ABY7YQD3</accession>
<evidence type="ECO:0000313" key="3">
    <source>
        <dbReference type="EMBL" id="WDR03466.1"/>
    </source>
</evidence>
<name>A0ABY7YQD3_9HYPH</name>
<dbReference type="InterPro" id="IPR003313">
    <property type="entry name" value="AraC-bd"/>
</dbReference>
<sequence length="137" mass="15321">MSNRSTVIYRKNPSGMSPLISVREYGTHRISTQIRNRALTSFGVVMVERGTGRLRVDGGHEQAITAPVIFWLWPGMIHSYGPDPGGEWDEQWALFEGHLADEILRTALITPRNYLLQALRFGGDAATVWSALRRNAG</sequence>
<reference evidence="3 4" key="1">
    <citation type="submission" date="2023-02" db="EMBL/GenBank/DDBJ databases">
        <title>Devosia algicola sp. nov., isolated from the phycosphere of marine algae.</title>
        <authorList>
            <person name="Kim J.M."/>
            <person name="Lee J.K."/>
            <person name="Choi B.J."/>
            <person name="Bayburt H."/>
            <person name="Jeon C.O."/>
        </authorList>
    </citation>
    <scope>NUCLEOTIDE SEQUENCE [LARGE SCALE GENOMIC DNA]</scope>
    <source>
        <strain evidence="3 4">G20-9</strain>
    </source>
</reference>
<feature type="domain" description="AraC-type arabinose-binding/dimerisation" evidence="2">
    <location>
        <begin position="41"/>
        <end position="117"/>
    </location>
</feature>
<proteinExistence type="predicted"/>
<dbReference type="RefSeq" id="WP_282219860.1">
    <property type="nucleotide sequence ID" value="NZ_CP118246.1"/>
</dbReference>
<dbReference type="SUPFAM" id="SSF51215">
    <property type="entry name" value="Regulatory protein AraC"/>
    <property type="match status" value="1"/>
</dbReference>
<evidence type="ECO:0000313" key="4">
    <source>
        <dbReference type="Proteomes" id="UP001220530"/>
    </source>
</evidence>
<protein>
    <submittedName>
        <fullName evidence="3">AraC family ligand binding domain-containing protein</fullName>
    </submittedName>
</protein>
<dbReference type="Proteomes" id="UP001220530">
    <property type="component" value="Chromosome"/>
</dbReference>
<keyword evidence="4" id="KW-1185">Reference proteome</keyword>